<proteinExistence type="predicted"/>
<dbReference type="AlphaFoldDB" id="A0A7S2MTQ6"/>
<organism evidence="1">
    <name type="scientific">Octactis speculum</name>
    <dbReference type="NCBI Taxonomy" id="3111310"/>
    <lineage>
        <taxon>Eukaryota</taxon>
        <taxon>Sar</taxon>
        <taxon>Stramenopiles</taxon>
        <taxon>Ochrophyta</taxon>
        <taxon>Dictyochophyceae</taxon>
        <taxon>Dictyochales</taxon>
        <taxon>Dictyochaceae</taxon>
        <taxon>Octactis</taxon>
    </lineage>
</organism>
<dbReference type="EMBL" id="HBGS01065091">
    <property type="protein sequence ID" value="CAD9501655.1"/>
    <property type="molecule type" value="Transcribed_RNA"/>
</dbReference>
<accession>A0A7S2MTQ6</accession>
<evidence type="ECO:0000313" key="1">
    <source>
        <dbReference type="EMBL" id="CAD9501655.1"/>
    </source>
</evidence>
<protein>
    <submittedName>
        <fullName evidence="1">Uncharacterized protein</fullName>
    </submittedName>
</protein>
<gene>
    <name evidence="1" type="ORF">DSPE1174_LOCUS34001</name>
</gene>
<sequence length="122" mass="12855">MAGSVADAKSVEVPPFATTDANGTNASSAAVLPSVNMGVEELLVNSVAEHLYVSTAANVTNASHAEGAPSASMAVAGTTVRNAADLLPHMLLRRWLLFETLFKVVWTLSSHLKKLKKLLKVK</sequence>
<reference evidence="1" key="1">
    <citation type="submission" date="2021-01" db="EMBL/GenBank/DDBJ databases">
        <authorList>
            <person name="Corre E."/>
            <person name="Pelletier E."/>
            <person name="Niang G."/>
            <person name="Scheremetjew M."/>
            <person name="Finn R."/>
            <person name="Kale V."/>
            <person name="Holt S."/>
            <person name="Cochrane G."/>
            <person name="Meng A."/>
            <person name="Brown T."/>
            <person name="Cohen L."/>
        </authorList>
    </citation>
    <scope>NUCLEOTIDE SEQUENCE</scope>
    <source>
        <strain evidence="1">CCMP1381</strain>
    </source>
</reference>
<name>A0A7S2MTQ6_9STRA</name>